<dbReference type="PROSITE" id="PS52050">
    <property type="entry name" value="WYL"/>
    <property type="match status" value="1"/>
</dbReference>
<dbReference type="Proteomes" id="UP000718630">
    <property type="component" value="Unassembled WGS sequence"/>
</dbReference>
<dbReference type="PANTHER" id="PTHR34580:SF1">
    <property type="entry name" value="PROTEIN PAFC"/>
    <property type="match status" value="1"/>
</dbReference>
<dbReference type="AlphaFoldDB" id="A0A929MZJ8"/>
<organism evidence="3 4">
    <name type="scientific">Schaalia georgiae</name>
    <dbReference type="NCBI Taxonomy" id="52768"/>
    <lineage>
        <taxon>Bacteria</taxon>
        <taxon>Bacillati</taxon>
        <taxon>Actinomycetota</taxon>
        <taxon>Actinomycetes</taxon>
        <taxon>Actinomycetales</taxon>
        <taxon>Actinomycetaceae</taxon>
        <taxon>Schaalia</taxon>
    </lineage>
</organism>
<dbReference type="InterPro" id="IPR051534">
    <property type="entry name" value="CBASS_pafABC_assoc_protein"/>
</dbReference>
<dbReference type="Pfam" id="PF19187">
    <property type="entry name" value="HTH_PafC"/>
    <property type="match status" value="1"/>
</dbReference>
<dbReference type="PANTHER" id="PTHR34580">
    <property type="match status" value="1"/>
</dbReference>
<evidence type="ECO:0000313" key="3">
    <source>
        <dbReference type="EMBL" id="MBF0940421.1"/>
    </source>
</evidence>
<dbReference type="PIRSF" id="PIRSF016838">
    <property type="entry name" value="PafC"/>
    <property type="match status" value="1"/>
</dbReference>
<feature type="domain" description="WYL" evidence="1">
    <location>
        <begin position="151"/>
        <end position="203"/>
    </location>
</feature>
<feature type="domain" description="PafC HTH" evidence="2">
    <location>
        <begin position="8"/>
        <end position="122"/>
    </location>
</feature>
<dbReference type="EMBL" id="JABZFZ010000312">
    <property type="protein sequence ID" value="MBF0940421.1"/>
    <property type="molecule type" value="Genomic_DNA"/>
</dbReference>
<dbReference type="InterPro" id="IPR028349">
    <property type="entry name" value="PafC-like"/>
</dbReference>
<evidence type="ECO:0000259" key="1">
    <source>
        <dbReference type="Pfam" id="PF13280"/>
    </source>
</evidence>
<dbReference type="Pfam" id="PF13280">
    <property type="entry name" value="WYL"/>
    <property type="match status" value="1"/>
</dbReference>
<dbReference type="InterPro" id="IPR026881">
    <property type="entry name" value="WYL_dom"/>
</dbReference>
<name>A0A929MZJ8_9ACTO</name>
<evidence type="ECO:0000313" key="4">
    <source>
        <dbReference type="Proteomes" id="UP000718630"/>
    </source>
</evidence>
<dbReference type="InterPro" id="IPR043839">
    <property type="entry name" value="PafC_HTH"/>
</dbReference>
<evidence type="ECO:0000259" key="2">
    <source>
        <dbReference type="Pfam" id="PF19187"/>
    </source>
</evidence>
<gene>
    <name evidence="3" type="ORF">HXK03_06045</name>
</gene>
<protein>
    <submittedName>
        <fullName evidence="3">WYL domain-containing protein</fullName>
    </submittedName>
</protein>
<proteinExistence type="predicted"/>
<comment type="caution">
    <text evidence="3">The sequence shown here is derived from an EMBL/GenBank/DDBJ whole genome shotgun (WGS) entry which is preliminary data.</text>
</comment>
<accession>A0A929MZJ8</accession>
<reference evidence="3" key="1">
    <citation type="submission" date="2020-04" db="EMBL/GenBank/DDBJ databases">
        <title>Deep metagenomics examines the oral microbiome during advanced dental caries in children, revealing novel taxa and co-occurrences with host molecules.</title>
        <authorList>
            <person name="Baker J.L."/>
            <person name="Morton J.T."/>
            <person name="Dinis M."/>
            <person name="Alvarez R."/>
            <person name="Tran N.C."/>
            <person name="Knight R."/>
            <person name="Edlund A."/>
        </authorList>
    </citation>
    <scope>NUCLEOTIDE SEQUENCE</scope>
    <source>
        <strain evidence="3">JCVI_32_bin.64</strain>
    </source>
</reference>
<sequence>MPEGTSQSVVRLLSLVAWLWDHPGVGVDEAAAHFGRSKRQMLRDARHLAEVGDSLPGASLDLDWERLEEDGALVIRSALGADAPLRLSAQEATAILIGLQALSDVVGDEYQRQIPGAAMAVRALASEDGGGEVTLRSRGDDQDQDAALRGLFDALGRAIAGRERVSFTYTNGQGGVSSRRVSPWALERSATGWLLRGWCHGAGGGAPSVLRLRARRGAAWIVDEYGARVVGEHSDGALALEVPVWDRQWALSLLIDLAPHVVSVDGQWARGAADRARRALARWREAEEAVAFP</sequence>